<organism evidence="1 2">
    <name type="scientific">Shewanella japonica</name>
    <dbReference type="NCBI Taxonomy" id="93973"/>
    <lineage>
        <taxon>Bacteria</taxon>
        <taxon>Pseudomonadati</taxon>
        <taxon>Pseudomonadota</taxon>
        <taxon>Gammaproteobacteria</taxon>
        <taxon>Alteromonadales</taxon>
        <taxon>Shewanellaceae</taxon>
        <taxon>Shewanella</taxon>
    </lineage>
</organism>
<keyword evidence="2" id="KW-1185">Reference proteome</keyword>
<evidence type="ECO:0000313" key="1">
    <source>
        <dbReference type="EMBL" id="ARD22815.1"/>
    </source>
</evidence>
<dbReference type="EMBL" id="CP020472">
    <property type="protein sequence ID" value="ARD22815.1"/>
    <property type="molecule type" value="Genomic_DNA"/>
</dbReference>
<dbReference type="Pfam" id="PF14247">
    <property type="entry name" value="DUF4344"/>
    <property type="match status" value="1"/>
</dbReference>
<sequence length="254" mass="28788">MNKLLLALIIPIYLLSGVSLASEKAKMSVTYLPASKADLRYQGIIKRSEINQLVQALAETYFTFNNPLQIEYGSQDGPLYDPNSHTIHIPYSFIVDSIDYFIQNAYKAELADSAEQAAVDALLHTLLHEIAHAYIADNGIPILGKEEDAADNFAAIIMLNYIDAGDDALLNAADLFALESEHRPDFYELGEYIDEHSFDLQRYFSSLCLVYGSEPEKYPALLNEIEKDYRVDRKSFCIEHFQVITKNWQGYFAH</sequence>
<evidence type="ECO:0008006" key="3">
    <source>
        <dbReference type="Google" id="ProtNLM"/>
    </source>
</evidence>
<proteinExistence type="predicted"/>
<dbReference type="InterPro" id="IPR025644">
    <property type="entry name" value="DUF4344"/>
</dbReference>
<gene>
    <name evidence="1" type="ORF">SJ2017_2525</name>
</gene>
<name>A0ABN4YIT3_9GAMM</name>
<reference evidence="1 2" key="1">
    <citation type="submission" date="2017-03" db="EMBL/GenBank/DDBJ databases">
        <title>Genome sequencing of Shewanella japonica KCTC 22435.</title>
        <authorList>
            <person name="Kim K.M."/>
        </authorList>
    </citation>
    <scope>NUCLEOTIDE SEQUENCE [LARGE SCALE GENOMIC DNA]</scope>
    <source>
        <strain evidence="1 2">KCTC 22435</strain>
    </source>
</reference>
<protein>
    <recommendedName>
        <fullName evidence="3">DUF1570 domain-containing protein</fullName>
    </recommendedName>
</protein>
<dbReference type="Proteomes" id="UP000191820">
    <property type="component" value="Chromosome"/>
</dbReference>
<accession>A0ABN4YIT3</accession>
<dbReference type="RefSeq" id="WP_156003267.1">
    <property type="nucleotide sequence ID" value="NZ_CP020472.1"/>
</dbReference>
<evidence type="ECO:0000313" key="2">
    <source>
        <dbReference type="Proteomes" id="UP000191820"/>
    </source>
</evidence>